<dbReference type="EMBL" id="JACHDS010000001">
    <property type="protein sequence ID" value="MBB6174397.1"/>
    <property type="molecule type" value="Genomic_DNA"/>
</dbReference>
<evidence type="ECO:0000256" key="2">
    <source>
        <dbReference type="RuleBase" id="RU366034"/>
    </source>
</evidence>
<dbReference type="InterPro" id="IPR034686">
    <property type="entry name" value="Terpene_cyclase-like_2"/>
</dbReference>
<keyword evidence="1 2" id="KW-0456">Lyase</keyword>
<evidence type="ECO:0000313" key="3">
    <source>
        <dbReference type="EMBL" id="MBB6174397.1"/>
    </source>
</evidence>
<dbReference type="RefSeq" id="WP_246421829.1">
    <property type="nucleotide sequence ID" value="NZ_JACHDS010000001.1"/>
</dbReference>
<comment type="similarity">
    <text evidence="2">Belongs to the terpene synthase family.</text>
</comment>
<name>A0A7W9YLQ6_9ACTN</name>
<dbReference type="Pfam" id="PF19086">
    <property type="entry name" value="Terpene_syn_C_2"/>
    <property type="match status" value="1"/>
</dbReference>
<dbReference type="Gene3D" id="1.10.600.10">
    <property type="entry name" value="Farnesyl Diphosphate Synthase"/>
    <property type="match status" value="1"/>
</dbReference>
<sequence length="324" mass="37286">MTSSARPSTGPIRVTIPYASRTSADVARSRLRHHAWVAQRGLWPDSRTEQAYRAADFPLFVARTHPWAEGDDLDLATDLVGWSWLWDDSLDKQASPVWAADALDAYRSVLYDHPPQTPDTPLLAAWRQLLARLEHRTTADWRRRHEAHWEATFKSFLQEAHNNAGKIVPEFDTYVAMRRNAGGMDICLDWVEAVGRYELPLHVHAMPELISMRQAEQDVVAMTNDLFSAGKEWAVGNTDNIIPVLAQEKNCSWQDATRLAHECISMALRNFHDAENRFLSSRPYRELPRADRENSDHFIEAMKLWMRGSLDWHLTCPRYREVTS</sequence>
<organism evidence="3 4">
    <name type="scientific">Nocardiopsis mwathae</name>
    <dbReference type="NCBI Taxonomy" id="1472723"/>
    <lineage>
        <taxon>Bacteria</taxon>
        <taxon>Bacillati</taxon>
        <taxon>Actinomycetota</taxon>
        <taxon>Actinomycetes</taxon>
        <taxon>Streptosporangiales</taxon>
        <taxon>Nocardiopsidaceae</taxon>
        <taxon>Nocardiopsis</taxon>
    </lineage>
</organism>
<dbReference type="Proteomes" id="UP000546642">
    <property type="component" value="Unassembled WGS sequence"/>
</dbReference>
<gene>
    <name evidence="3" type="ORF">HNR23_004457</name>
</gene>
<dbReference type="PANTHER" id="PTHR35201:SF4">
    <property type="entry name" value="BETA-PINACENE SYNTHASE-RELATED"/>
    <property type="match status" value="1"/>
</dbReference>
<dbReference type="EC" id="4.2.3.-" evidence="2"/>
<dbReference type="SUPFAM" id="SSF48576">
    <property type="entry name" value="Terpenoid synthases"/>
    <property type="match status" value="1"/>
</dbReference>
<dbReference type="SFLD" id="SFLDG01020">
    <property type="entry name" value="Terpene_Cyclase_Like_2"/>
    <property type="match status" value="1"/>
</dbReference>
<dbReference type="GO" id="GO:0046872">
    <property type="term" value="F:metal ion binding"/>
    <property type="evidence" value="ECO:0007669"/>
    <property type="project" value="UniProtKB-KW"/>
</dbReference>
<dbReference type="SFLD" id="SFLDS00005">
    <property type="entry name" value="Isoprenoid_Synthase_Type_I"/>
    <property type="match status" value="1"/>
</dbReference>
<evidence type="ECO:0000313" key="4">
    <source>
        <dbReference type="Proteomes" id="UP000546642"/>
    </source>
</evidence>
<dbReference type="PANTHER" id="PTHR35201">
    <property type="entry name" value="TERPENE SYNTHASE"/>
    <property type="match status" value="1"/>
</dbReference>
<keyword evidence="2" id="KW-0460">Magnesium</keyword>
<accession>A0A7W9YLQ6</accession>
<comment type="cofactor">
    <cofactor evidence="2">
        <name>Mg(2+)</name>
        <dbReference type="ChEBI" id="CHEBI:18420"/>
    </cofactor>
</comment>
<proteinExistence type="inferred from homology"/>
<reference evidence="3 4" key="1">
    <citation type="submission" date="2020-08" db="EMBL/GenBank/DDBJ databases">
        <title>Sequencing the genomes of 1000 actinobacteria strains.</title>
        <authorList>
            <person name="Klenk H.-P."/>
        </authorList>
    </citation>
    <scope>NUCLEOTIDE SEQUENCE [LARGE SCALE GENOMIC DNA]</scope>
    <source>
        <strain evidence="3 4">DSM 46659</strain>
    </source>
</reference>
<dbReference type="GO" id="GO:0010333">
    <property type="term" value="F:terpene synthase activity"/>
    <property type="evidence" value="ECO:0007669"/>
    <property type="project" value="InterPro"/>
</dbReference>
<evidence type="ECO:0000256" key="1">
    <source>
        <dbReference type="ARBA" id="ARBA00023239"/>
    </source>
</evidence>
<dbReference type="AlphaFoldDB" id="A0A7W9YLQ6"/>
<comment type="caution">
    <text evidence="3">The sequence shown here is derived from an EMBL/GenBank/DDBJ whole genome shotgun (WGS) entry which is preliminary data.</text>
</comment>
<dbReference type="InterPro" id="IPR008949">
    <property type="entry name" value="Isoprenoid_synthase_dom_sf"/>
</dbReference>
<protein>
    <recommendedName>
        <fullName evidence="2">Terpene synthase</fullName>
        <ecNumber evidence="2">4.2.3.-</ecNumber>
    </recommendedName>
</protein>
<keyword evidence="4" id="KW-1185">Reference proteome</keyword>
<keyword evidence="2" id="KW-0479">Metal-binding</keyword>